<dbReference type="InterPro" id="IPR036317">
    <property type="entry name" value="Cullin_homology_sf"/>
</dbReference>
<dbReference type="InterPro" id="IPR059120">
    <property type="entry name" value="Cullin-like_AB"/>
</dbReference>
<protein>
    <submittedName>
        <fullName evidence="6">Cullin family protein</fullName>
    </submittedName>
</protein>
<dbReference type="InterPro" id="IPR045093">
    <property type="entry name" value="Cullin"/>
</dbReference>
<dbReference type="EMBL" id="JABWAB010000003">
    <property type="protein sequence ID" value="KAF6057573.1"/>
    <property type="molecule type" value="Genomic_DNA"/>
</dbReference>
<accession>A0A8X7NNN4</accession>
<dbReference type="Gene3D" id="1.10.10.10">
    <property type="entry name" value="Winged helix-like DNA-binding domain superfamily/Winged helix DNA-binding domain"/>
    <property type="match status" value="1"/>
</dbReference>
<evidence type="ECO:0000256" key="4">
    <source>
        <dbReference type="SAM" id="MobiDB-lite"/>
    </source>
</evidence>
<evidence type="ECO:0000313" key="7">
    <source>
        <dbReference type="Proteomes" id="UP000590412"/>
    </source>
</evidence>
<name>A0A8X7NNN4_CANPA</name>
<feature type="region of interest" description="Disordered" evidence="4">
    <location>
        <begin position="33"/>
        <end position="63"/>
    </location>
</feature>
<dbReference type="Proteomes" id="UP000590412">
    <property type="component" value="Unassembled WGS sequence"/>
</dbReference>
<evidence type="ECO:0000256" key="3">
    <source>
        <dbReference type="RuleBase" id="RU003829"/>
    </source>
</evidence>
<comment type="similarity">
    <text evidence="1 2 3">Belongs to the cullin family.</text>
</comment>
<dbReference type="SMART" id="SM00182">
    <property type="entry name" value="CULLIN"/>
    <property type="match status" value="1"/>
</dbReference>
<evidence type="ECO:0000313" key="6">
    <source>
        <dbReference type="EMBL" id="KAF6057573.1"/>
    </source>
</evidence>
<dbReference type="SUPFAM" id="SSF75632">
    <property type="entry name" value="Cullin homology domain"/>
    <property type="match status" value="1"/>
</dbReference>
<dbReference type="InterPro" id="IPR036388">
    <property type="entry name" value="WH-like_DNA-bd_sf"/>
</dbReference>
<dbReference type="InterPro" id="IPR019559">
    <property type="entry name" value="Cullin_neddylation_domain"/>
</dbReference>
<dbReference type="PROSITE" id="PS50069">
    <property type="entry name" value="CULLIN_2"/>
    <property type="match status" value="1"/>
</dbReference>
<dbReference type="OrthoDB" id="27073at2759"/>
<dbReference type="Pfam" id="PF10557">
    <property type="entry name" value="Cullin_Nedd8"/>
    <property type="match status" value="1"/>
</dbReference>
<comment type="caution">
    <text evidence="6">The sequence shown here is derived from an EMBL/GenBank/DDBJ whole genome shotgun (WGS) entry which is preliminary data.</text>
</comment>
<evidence type="ECO:0000259" key="5">
    <source>
        <dbReference type="PROSITE" id="PS50069"/>
    </source>
</evidence>
<evidence type="ECO:0000256" key="1">
    <source>
        <dbReference type="ARBA" id="ARBA00006019"/>
    </source>
</evidence>
<dbReference type="Gene3D" id="3.30.230.130">
    <property type="entry name" value="Cullin, Chain C, Domain 2"/>
    <property type="match status" value="1"/>
</dbReference>
<reference evidence="6" key="1">
    <citation type="submission" date="2020-03" db="EMBL/GenBank/DDBJ databases">
        <title>FDA dAtabase for Regulatory Grade micrObial Sequences (FDA-ARGOS): Supporting development and validation of Infectious Disease Dx tests.</title>
        <authorList>
            <person name="Campos J."/>
            <person name="Goldberg B."/>
            <person name="Tallon L."/>
            <person name="Sadzewicz L."/>
            <person name="Vavikolanu K."/>
            <person name="Mehta A."/>
            <person name="Aluvathingal J."/>
            <person name="Nadendla S."/>
            <person name="Nandy P."/>
            <person name="Geyer C."/>
            <person name="Yan Y."/>
            <person name="Sichtig H."/>
        </authorList>
    </citation>
    <scope>NUCLEOTIDE SEQUENCE [LARGE SCALE GENOMIC DNA]</scope>
    <source>
        <strain evidence="6">FDAARGOS_652</strain>
    </source>
</reference>
<dbReference type="AlphaFoldDB" id="A0A8X7NNN4"/>
<dbReference type="InterPro" id="IPR016158">
    <property type="entry name" value="Cullin_homology"/>
</dbReference>
<dbReference type="GO" id="GO:0006511">
    <property type="term" value="P:ubiquitin-dependent protein catabolic process"/>
    <property type="evidence" value="ECO:0007669"/>
    <property type="project" value="InterPro"/>
</dbReference>
<dbReference type="SMART" id="SM00884">
    <property type="entry name" value="Cullin_Nedd8"/>
    <property type="match status" value="1"/>
</dbReference>
<dbReference type="Pfam" id="PF00888">
    <property type="entry name" value="Cullin"/>
    <property type="match status" value="2"/>
</dbReference>
<dbReference type="InterPro" id="IPR001373">
    <property type="entry name" value="Cullin_N"/>
</dbReference>
<proteinExistence type="inferred from homology"/>
<dbReference type="InterPro" id="IPR036390">
    <property type="entry name" value="WH_DNA-bd_sf"/>
</dbReference>
<sequence>MPKTIPQILDLGSSTSSVNSFASTGDTARLASTSSTSLVGGDHPSKVTTSHLLQHRPKKRKRAPVIQDEDANIVGLSESTQRQLEISKQSLYDVIDRVLKNQPLGHSLSFFYGRVEAICRYKHEEQKKLADYLFEKLDAFFEDTIERPFSGHKFPREDKKYTPNIEDDLFALSVCERVLEDWKIWNTIVMKLSQVFAYLEKNYLQPHHSRKSIATYGESKFADTYFTVKRDEQGNIKNDDVIQETTKTTNYGAVVVESYIFVTLLYYRAKYWEATEKDIVNRSRAAFKDTTALTERLIAKSETWSQLFPITTVISQFDTLPDREYVGWFCDEKFQNAIELKKRFMILDDEIALYKSCGKEKDYVDHLATSLIFSLVFKEDFNDLVLNDFGQLIESPEEMKMLNKMCFGIEGQLAINGEEKIKYVWRQYCTKIFIEAIEMYQSNAIDLSMYPNALLYIDPILKGLQEKVTYYYDENISLKYLPDACFNGVVNLSKYNTYMIQQLCKLCDLYFKSKLTISVKSVSALWKLVSNCYIELSNQDDFLTVYKKDASRRLLLGKTSNLKEEQAFAKLLKDFGKKTDASSSLESMFEDLKSSSSVYSKLVKVPDFEFEPLILEKSVWPEIPSQDYSSVQLPTEFTTVLENFGQAFHEADDRNGRKRLDWSNYKLHHLTIAGHFANGEKSITANMLQAMVILLFNEAETFTLQEITQKTKMDPALLQAVLNTMTTGKHKILKQEGNVIKFNRAFKDKSKSIKLPIVKETALDLSSSRGTSIDKEVIEAIEKNRTEEFKSVIVRIMKQAKTLQMTNLLNQSIEILQKRRPVSIIDLKAVIEKLITDEFLRRRNRDTIEYIA</sequence>
<dbReference type="GO" id="GO:0031625">
    <property type="term" value="F:ubiquitin protein ligase binding"/>
    <property type="evidence" value="ECO:0007669"/>
    <property type="project" value="InterPro"/>
</dbReference>
<gene>
    <name evidence="6" type="ORF">FOB60_002128</name>
</gene>
<dbReference type="Pfam" id="PF26557">
    <property type="entry name" value="Cullin_AB"/>
    <property type="match status" value="1"/>
</dbReference>
<dbReference type="SUPFAM" id="SSF74788">
    <property type="entry name" value="Cullin repeat-like"/>
    <property type="match status" value="1"/>
</dbReference>
<evidence type="ECO:0000256" key="2">
    <source>
        <dbReference type="PROSITE-ProRule" id="PRU00330"/>
    </source>
</evidence>
<organism evidence="6 7">
    <name type="scientific">Candida parapsilosis</name>
    <name type="common">Yeast</name>
    <dbReference type="NCBI Taxonomy" id="5480"/>
    <lineage>
        <taxon>Eukaryota</taxon>
        <taxon>Fungi</taxon>
        <taxon>Dikarya</taxon>
        <taxon>Ascomycota</taxon>
        <taxon>Saccharomycotina</taxon>
        <taxon>Pichiomycetes</taxon>
        <taxon>Debaryomycetaceae</taxon>
        <taxon>Candida/Lodderomyces clade</taxon>
        <taxon>Candida</taxon>
    </lineage>
</organism>
<dbReference type="Gene3D" id="1.20.1310.10">
    <property type="entry name" value="Cullin Repeats"/>
    <property type="match status" value="2"/>
</dbReference>
<feature type="compositionally biased region" description="Basic residues" evidence="4">
    <location>
        <begin position="53"/>
        <end position="63"/>
    </location>
</feature>
<feature type="domain" description="Cullin family profile" evidence="5">
    <location>
        <begin position="536"/>
        <end position="726"/>
    </location>
</feature>
<dbReference type="PANTHER" id="PTHR11932">
    <property type="entry name" value="CULLIN"/>
    <property type="match status" value="1"/>
</dbReference>
<dbReference type="InterPro" id="IPR016159">
    <property type="entry name" value="Cullin_repeat-like_dom_sf"/>
</dbReference>
<dbReference type="SUPFAM" id="SSF46785">
    <property type="entry name" value="Winged helix' DNA-binding domain"/>
    <property type="match status" value="1"/>
</dbReference>